<organism evidence="3 4">
    <name type="scientific">Victivallis lenta</name>
    <dbReference type="NCBI Taxonomy" id="2606640"/>
    <lineage>
        <taxon>Bacteria</taxon>
        <taxon>Pseudomonadati</taxon>
        <taxon>Lentisphaerota</taxon>
        <taxon>Lentisphaeria</taxon>
        <taxon>Victivallales</taxon>
        <taxon>Victivallaceae</taxon>
        <taxon>Victivallis</taxon>
    </lineage>
</organism>
<gene>
    <name evidence="3" type="ORF">FYJ85_02260</name>
</gene>
<evidence type="ECO:0000256" key="1">
    <source>
        <dbReference type="ARBA" id="ARBA00001917"/>
    </source>
</evidence>
<dbReference type="InterPro" id="IPR008254">
    <property type="entry name" value="Flavodoxin/NO_synth"/>
</dbReference>
<dbReference type="InterPro" id="IPR001226">
    <property type="entry name" value="Flavodoxin_CS"/>
</dbReference>
<keyword evidence="4" id="KW-1185">Reference proteome</keyword>
<comment type="caution">
    <text evidence="3">The sequence shown here is derived from an EMBL/GenBank/DDBJ whole genome shotgun (WGS) entry which is preliminary data.</text>
</comment>
<dbReference type="PROSITE" id="PS00201">
    <property type="entry name" value="FLAVODOXIN"/>
    <property type="match status" value="1"/>
</dbReference>
<dbReference type="PROSITE" id="PS50902">
    <property type="entry name" value="FLAVODOXIN_LIKE"/>
    <property type="match status" value="1"/>
</dbReference>
<comment type="cofactor">
    <cofactor evidence="1">
        <name>FMN</name>
        <dbReference type="ChEBI" id="CHEBI:58210"/>
    </cofactor>
</comment>
<evidence type="ECO:0000259" key="2">
    <source>
        <dbReference type="PROSITE" id="PS50902"/>
    </source>
</evidence>
<dbReference type="SUPFAM" id="SSF52218">
    <property type="entry name" value="Flavoproteins"/>
    <property type="match status" value="1"/>
</dbReference>
<dbReference type="InterPro" id="IPR029039">
    <property type="entry name" value="Flavoprotein-like_sf"/>
</dbReference>
<reference evidence="3 4" key="1">
    <citation type="submission" date="2019-08" db="EMBL/GenBank/DDBJ databases">
        <title>In-depth cultivation of the pig gut microbiome towards novel bacterial diversity and tailored functional studies.</title>
        <authorList>
            <person name="Wylensek D."/>
            <person name="Hitch T.C.A."/>
            <person name="Clavel T."/>
        </authorList>
    </citation>
    <scope>NUCLEOTIDE SEQUENCE [LARGE SCALE GENOMIC DNA]</scope>
    <source>
        <strain evidence="3 4">BBE-744-WT-12</strain>
    </source>
</reference>
<dbReference type="Gene3D" id="3.40.50.360">
    <property type="match status" value="1"/>
</dbReference>
<dbReference type="AlphaFoldDB" id="A0A844FXC7"/>
<dbReference type="EMBL" id="VUNS01000002">
    <property type="protein sequence ID" value="MST95867.1"/>
    <property type="molecule type" value="Genomic_DNA"/>
</dbReference>
<dbReference type="RefSeq" id="WP_106055012.1">
    <property type="nucleotide sequence ID" value="NZ_CALXOB010000031.1"/>
</dbReference>
<dbReference type="Pfam" id="PF00258">
    <property type="entry name" value="Flavodoxin_1"/>
    <property type="match status" value="1"/>
</dbReference>
<dbReference type="Proteomes" id="UP000435649">
    <property type="component" value="Unassembled WGS sequence"/>
</dbReference>
<dbReference type="GO" id="GO:0010181">
    <property type="term" value="F:FMN binding"/>
    <property type="evidence" value="ECO:0007669"/>
    <property type="project" value="InterPro"/>
</dbReference>
<accession>A0A844FXC7</accession>
<dbReference type="GO" id="GO:0009055">
    <property type="term" value="F:electron transfer activity"/>
    <property type="evidence" value="ECO:0007669"/>
    <property type="project" value="InterPro"/>
</dbReference>
<evidence type="ECO:0000313" key="4">
    <source>
        <dbReference type="Proteomes" id="UP000435649"/>
    </source>
</evidence>
<protein>
    <submittedName>
        <fullName evidence="3">Flavodoxin family protein</fullName>
    </submittedName>
</protein>
<feature type="domain" description="Flavodoxin-like" evidence="2">
    <location>
        <begin position="3"/>
        <end position="164"/>
    </location>
</feature>
<sequence length="164" mass="17819">MKIAIIYFSKTGRTRAMAEVIADGAGSVSGVEVRLFELDRIDKSYLAECKAVFFGTPTYLASTCWELKKWFDESTMYPLAGKLGAVFATADFAQGGADVAIQSVLGHMLVKGMLVYSGGGAWGLPYIHLGAVALKENFEASKPMFRTFGERVAQKAKELFEPGK</sequence>
<name>A0A844FXC7_9BACT</name>
<evidence type="ECO:0000313" key="3">
    <source>
        <dbReference type="EMBL" id="MST95867.1"/>
    </source>
</evidence>
<proteinExistence type="predicted"/>